<dbReference type="GO" id="GO:0015833">
    <property type="term" value="P:peptide transport"/>
    <property type="evidence" value="ECO:0007669"/>
    <property type="project" value="InterPro"/>
</dbReference>
<keyword evidence="2 7" id="KW-0812">Transmembrane</keyword>
<feature type="transmembrane region" description="Helical" evidence="7">
    <location>
        <begin position="148"/>
        <end position="170"/>
    </location>
</feature>
<dbReference type="InterPro" id="IPR036640">
    <property type="entry name" value="ABC1_TM_sf"/>
</dbReference>
<evidence type="ECO:0000256" key="4">
    <source>
        <dbReference type="ARBA" id="ARBA00022840"/>
    </source>
</evidence>
<feature type="transmembrane region" description="Helical" evidence="7">
    <location>
        <begin position="54"/>
        <end position="75"/>
    </location>
</feature>
<evidence type="ECO:0000259" key="9">
    <source>
        <dbReference type="PROSITE" id="PS50929"/>
    </source>
</evidence>
<gene>
    <name evidence="10" type="ORF">C7B64_12430</name>
</gene>
<keyword evidence="11" id="KW-1185">Reference proteome</keyword>
<dbReference type="PROSITE" id="PS50893">
    <property type="entry name" value="ABC_TRANSPORTER_2"/>
    <property type="match status" value="1"/>
</dbReference>
<evidence type="ECO:0000256" key="1">
    <source>
        <dbReference type="ARBA" id="ARBA00004651"/>
    </source>
</evidence>
<dbReference type="OrthoDB" id="846150at2"/>
<feature type="transmembrane region" description="Helical" evidence="7">
    <location>
        <begin position="232"/>
        <end position="253"/>
    </location>
</feature>
<dbReference type="GO" id="GO:0005524">
    <property type="term" value="F:ATP binding"/>
    <property type="evidence" value="ECO:0007669"/>
    <property type="project" value="UniProtKB-KW"/>
</dbReference>
<dbReference type="CDD" id="cd03228">
    <property type="entry name" value="ABCC_MRP_Like"/>
    <property type="match status" value="1"/>
</dbReference>
<dbReference type="PANTHER" id="PTHR24221:SF654">
    <property type="entry name" value="ATP-BINDING CASSETTE SUB-FAMILY B MEMBER 6"/>
    <property type="match status" value="1"/>
</dbReference>
<keyword evidence="3" id="KW-0547">Nucleotide-binding</keyword>
<proteinExistence type="predicted"/>
<feature type="transmembrane region" description="Helical" evidence="7">
    <location>
        <begin position="265"/>
        <end position="286"/>
    </location>
</feature>
<comment type="caution">
    <text evidence="10">The sequence shown here is derived from an EMBL/GenBank/DDBJ whole genome shotgun (WGS) entry which is preliminary data.</text>
</comment>
<dbReference type="InterPro" id="IPR017871">
    <property type="entry name" value="ABC_transporter-like_CS"/>
</dbReference>
<comment type="subcellular location">
    <subcellularLocation>
        <location evidence="1">Cell membrane</location>
        <topology evidence="1">Multi-pass membrane protein</topology>
    </subcellularLocation>
</comment>
<name>A0A2T1C327_9CYAN</name>
<dbReference type="EMBL" id="PVWJ01000055">
    <property type="protein sequence ID" value="PSB02588.1"/>
    <property type="molecule type" value="Genomic_DNA"/>
</dbReference>
<dbReference type="GO" id="GO:0016887">
    <property type="term" value="F:ATP hydrolysis activity"/>
    <property type="evidence" value="ECO:0007669"/>
    <property type="project" value="InterPro"/>
</dbReference>
<dbReference type="Gene3D" id="3.40.50.300">
    <property type="entry name" value="P-loop containing nucleotide triphosphate hydrolases"/>
    <property type="match status" value="1"/>
</dbReference>
<feature type="domain" description="ABC transmembrane type-1" evidence="9">
    <location>
        <begin position="16"/>
        <end position="291"/>
    </location>
</feature>
<dbReference type="InterPro" id="IPR003593">
    <property type="entry name" value="AAA+_ATPase"/>
</dbReference>
<keyword evidence="4 10" id="KW-0067">ATP-binding</keyword>
<evidence type="ECO:0000256" key="6">
    <source>
        <dbReference type="ARBA" id="ARBA00023136"/>
    </source>
</evidence>
<protein>
    <submittedName>
        <fullName evidence="10">ABC transporter ATP-binding protein</fullName>
    </submittedName>
</protein>
<dbReference type="InterPro" id="IPR005898">
    <property type="entry name" value="Cyc_pep_transpt_SyrD/YojI"/>
</dbReference>
<dbReference type="GO" id="GO:1904680">
    <property type="term" value="F:peptide transmembrane transporter activity"/>
    <property type="evidence" value="ECO:0007669"/>
    <property type="project" value="InterPro"/>
</dbReference>
<dbReference type="Pfam" id="PF00005">
    <property type="entry name" value="ABC_tran"/>
    <property type="match status" value="1"/>
</dbReference>
<evidence type="ECO:0000256" key="5">
    <source>
        <dbReference type="ARBA" id="ARBA00022989"/>
    </source>
</evidence>
<accession>A0A2T1C327</accession>
<dbReference type="Pfam" id="PF00664">
    <property type="entry name" value="ABC_membrane"/>
    <property type="match status" value="1"/>
</dbReference>
<evidence type="ECO:0000256" key="3">
    <source>
        <dbReference type="ARBA" id="ARBA00022741"/>
    </source>
</evidence>
<dbReference type="PROSITE" id="PS50929">
    <property type="entry name" value="ABC_TM1F"/>
    <property type="match status" value="1"/>
</dbReference>
<reference evidence="10 11" key="2">
    <citation type="submission" date="2018-03" db="EMBL/GenBank/DDBJ databases">
        <title>The ancient ancestry and fast evolution of plastids.</title>
        <authorList>
            <person name="Moore K.R."/>
            <person name="Magnabosco C."/>
            <person name="Momper L."/>
            <person name="Gold D.A."/>
            <person name="Bosak T."/>
            <person name="Fournier G.P."/>
        </authorList>
    </citation>
    <scope>NUCLEOTIDE SEQUENCE [LARGE SCALE GENOMIC DNA]</scope>
    <source>
        <strain evidence="10 11">CCAP 1448/3</strain>
    </source>
</reference>
<dbReference type="SUPFAM" id="SSF52540">
    <property type="entry name" value="P-loop containing nucleoside triphosphate hydrolases"/>
    <property type="match status" value="1"/>
</dbReference>
<dbReference type="InterPro" id="IPR039421">
    <property type="entry name" value="Type_1_exporter"/>
</dbReference>
<reference evidence="10 11" key="1">
    <citation type="submission" date="2018-02" db="EMBL/GenBank/DDBJ databases">
        <authorList>
            <person name="Cohen D.B."/>
            <person name="Kent A.D."/>
        </authorList>
    </citation>
    <scope>NUCLEOTIDE SEQUENCE [LARGE SCALE GENOMIC DNA]</scope>
    <source>
        <strain evidence="10 11">CCAP 1448/3</strain>
    </source>
</reference>
<evidence type="ECO:0000256" key="7">
    <source>
        <dbReference type="SAM" id="Phobius"/>
    </source>
</evidence>
<dbReference type="GO" id="GO:0140359">
    <property type="term" value="F:ABC-type transporter activity"/>
    <property type="evidence" value="ECO:0007669"/>
    <property type="project" value="InterPro"/>
</dbReference>
<dbReference type="InterPro" id="IPR011527">
    <property type="entry name" value="ABC1_TM_dom"/>
</dbReference>
<dbReference type="SUPFAM" id="SSF90123">
    <property type="entry name" value="ABC transporter transmembrane region"/>
    <property type="match status" value="1"/>
</dbReference>
<sequence length="542" mass="61455">MNLIWLLLKASWINVAIASFTGLISGACSARLIALINNALNETNTPSITLVRSFILLALVGLVTSVISQILLIRLSENTMFNLRMRLSKWILASPLRHLEELGANRLLATLTDDVQSVSSTVFVIPTFCIDIAIILGCLIYLGWLSKIVFLLTFLFMVVAIFSVQIFLNIARKYLAVAREEQDNLFKHFRSLTEGIKELKINADRQADFLNSEFKPTAISYRDYSISSLNTLSLAFGWGQILIFTIIGLLLFLVPNNFDISKPVLSGYILTIIYLVQPFTDILRLLPNLNRAAVALNKIDTLGLSLAANLEANSASITPKITDWQEWKLSGVTHQYRGEQADHRFILGPIDLSFVPGELVFIVGGNGSGKSTLAKLLVGLYIPESGNIYLDDREISDRNRDWYRQHFSVVFYDFYLFERLLGVSHHNLDTQAQAYLTKLQLENKVTVKEGTLSSIALSQGQRKRLALLTAYLEERPIYLFDEWASDQDPFFKEVFYQQLLPDLKQRGKTVIVISHDDRYFHLGDRLIKLDYGKIEYNRLINK</sequence>
<dbReference type="PROSITE" id="PS00211">
    <property type="entry name" value="ABC_TRANSPORTER_1"/>
    <property type="match status" value="1"/>
</dbReference>
<dbReference type="Gene3D" id="1.20.1560.10">
    <property type="entry name" value="ABC transporter type 1, transmembrane domain"/>
    <property type="match status" value="1"/>
</dbReference>
<dbReference type="SMART" id="SM00382">
    <property type="entry name" value="AAA"/>
    <property type="match status" value="1"/>
</dbReference>
<feature type="transmembrane region" description="Helical" evidence="7">
    <location>
        <begin position="122"/>
        <end position="142"/>
    </location>
</feature>
<keyword evidence="5 7" id="KW-1133">Transmembrane helix</keyword>
<evidence type="ECO:0000256" key="2">
    <source>
        <dbReference type="ARBA" id="ARBA00022692"/>
    </source>
</evidence>
<evidence type="ECO:0000259" key="8">
    <source>
        <dbReference type="PROSITE" id="PS50893"/>
    </source>
</evidence>
<dbReference type="GO" id="GO:0005886">
    <property type="term" value="C:plasma membrane"/>
    <property type="evidence" value="ECO:0007669"/>
    <property type="project" value="UniProtKB-SubCell"/>
</dbReference>
<dbReference type="InterPro" id="IPR027417">
    <property type="entry name" value="P-loop_NTPase"/>
</dbReference>
<dbReference type="Proteomes" id="UP000238762">
    <property type="component" value="Unassembled WGS sequence"/>
</dbReference>
<organism evidence="10 11">
    <name type="scientific">Merismopedia glauca CCAP 1448/3</name>
    <dbReference type="NCBI Taxonomy" id="1296344"/>
    <lineage>
        <taxon>Bacteria</taxon>
        <taxon>Bacillati</taxon>
        <taxon>Cyanobacteriota</taxon>
        <taxon>Cyanophyceae</taxon>
        <taxon>Synechococcales</taxon>
        <taxon>Merismopediaceae</taxon>
        <taxon>Merismopedia</taxon>
    </lineage>
</organism>
<feature type="transmembrane region" description="Helical" evidence="7">
    <location>
        <begin position="12"/>
        <end position="34"/>
    </location>
</feature>
<evidence type="ECO:0000313" key="10">
    <source>
        <dbReference type="EMBL" id="PSB02588.1"/>
    </source>
</evidence>
<dbReference type="AlphaFoldDB" id="A0A2T1C327"/>
<dbReference type="NCBIfam" id="TIGR01194">
    <property type="entry name" value="cyc_pep_trnsptr"/>
    <property type="match status" value="1"/>
</dbReference>
<dbReference type="RefSeq" id="WP_106288975.1">
    <property type="nucleotide sequence ID" value="NZ_CAWNTC010000053.1"/>
</dbReference>
<evidence type="ECO:0000313" key="11">
    <source>
        <dbReference type="Proteomes" id="UP000238762"/>
    </source>
</evidence>
<dbReference type="GO" id="GO:0034040">
    <property type="term" value="F:ATPase-coupled lipid transmembrane transporter activity"/>
    <property type="evidence" value="ECO:0007669"/>
    <property type="project" value="TreeGrafter"/>
</dbReference>
<dbReference type="PANTHER" id="PTHR24221">
    <property type="entry name" value="ATP-BINDING CASSETTE SUB-FAMILY B"/>
    <property type="match status" value="1"/>
</dbReference>
<keyword evidence="6 7" id="KW-0472">Membrane</keyword>
<feature type="domain" description="ABC transporter" evidence="8">
    <location>
        <begin position="327"/>
        <end position="542"/>
    </location>
</feature>
<dbReference type="InterPro" id="IPR003439">
    <property type="entry name" value="ABC_transporter-like_ATP-bd"/>
</dbReference>